<feature type="transmembrane region" description="Helical" evidence="7">
    <location>
        <begin position="186"/>
        <end position="207"/>
    </location>
</feature>
<dbReference type="SUPFAM" id="SSF161098">
    <property type="entry name" value="MetI-like"/>
    <property type="match status" value="1"/>
</dbReference>
<dbReference type="PROSITE" id="PS50928">
    <property type="entry name" value="ABC_TM1"/>
    <property type="match status" value="1"/>
</dbReference>
<keyword evidence="5 7" id="KW-1133">Transmembrane helix</keyword>
<protein>
    <submittedName>
        <fullName evidence="9">Sugar ABC transporter permease</fullName>
    </submittedName>
</protein>
<evidence type="ECO:0000256" key="7">
    <source>
        <dbReference type="RuleBase" id="RU363032"/>
    </source>
</evidence>
<gene>
    <name evidence="9" type="ORF">GCM10008933_17650</name>
</gene>
<evidence type="ECO:0000259" key="8">
    <source>
        <dbReference type="PROSITE" id="PS50928"/>
    </source>
</evidence>
<dbReference type="Gene3D" id="1.20.58.370">
    <property type="entry name" value="MalF N-terminal region-like"/>
    <property type="match status" value="1"/>
</dbReference>
<keyword evidence="6 7" id="KW-0472">Membrane</keyword>
<comment type="subcellular location">
    <subcellularLocation>
        <location evidence="1 7">Cell membrane</location>
        <topology evidence="1 7">Multi-pass membrane protein</topology>
    </subcellularLocation>
</comment>
<evidence type="ECO:0000313" key="9">
    <source>
        <dbReference type="EMBL" id="GAA0387177.1"/>
    </source>
</evidence>
<keyword evidence="4 7" id="KW-0812">Transmembrane</keyword>
<comment type="caution">
    <text evidence="9">The sequence shown here is derived from an EMBL/GenBank/DDBJ whole genome shotgun (WGS) entry which is preliminary data.</text>
</comment>
<feature type="transmembrane region" description="Helical" evidence="7">
    <location>
        <begin position="139"/>
        <end position="158"/>
    </location>
</feature>
<sequence length="324" mass="36865">MMMNSNSQSQSAQLIRETTAKADVSPYTSKKYLQWIEKAKDFMFAVPALIFLGVFLYYPLMNSVYISFTNWNMTKPVKKFVGTENYVKLFKNEDLYQSLKVTLHYTLLDVVLTLTIGLMLALLFNVFRSKMYAVMRGIIFMPHYISMVIAAMVFTWIYNGQYGLLNRVTDLMGFEPIQWLTNPSTALPALVAVSVWKGVGFAMMLFISGMRGIPNEYYEAAAIDGASGLSRFRYITLPLLSPMTLFLVITTFISSMQVFQSIDIMTNGGPLQATNAIVYWIYTMAFTEFKTGRASALVMILFVIILVLTIIQWLVSRKQVHYEG</sequence>
<evidence type="ECO:0000256" key="1">
    <source>
        <dbReference type="ARBA" id="ARBA00004651"/>
    </source>
</evidence>
<dbReference type="Proteomes" id="UP001500340">
    <property type="component" value="Unassembled WGS sequence"/>
</dbReference>
<dbReference type="InterPro" id="IPR035277">
    <property type="entry name" value="MalF_N"/>
</dbReference>
<keyword evidence="10" id="KW-1185">Reference proteome</keyword>
<proteinExistence type="inferred from homology"/>
<dbReference type="InterPro" id="IPR035906">
    <property type="entry name" value="MetI-like_sf"/>
</dbReference>
<feature type="transmembrane region" description="Helical" evidence="7">
    <location>
        <begin position="296"/>
        <end position="315"/>
    </location>
</feature>
<feature type="transmembrane region" description="Helical" evidence="7">
    <location>
        <begin position="42"/>
        <end position="60"/>
    </location>
</feature>
<dbReference type="PANTHER" id="PTHR30193:SF37">
    <property type="entry name" value="INNER MEMBRANE ABC TRANSPORTER PERMEASE PROTEIN YCJO"/>
    <property type="match status" value="1"/>
</dbReference>
<evidence type="ECO:0000256" key="3">
    <source>
        <dbReference type="ARBA" id="ARBA00022475"/>
    </source>
</evidence>
<keyword evidence="3" id="KW-1003">Cell membrane</keyword>
<dbReference type="InterPro" id="IPR051393">
    <property type="entry name" value="ABC_transporter_permease"/>
</dbReference>
<dbReference type="Pfam" id="PF00528">
    <property type="entry name" value="BPD_transp_1"/>
    <property type="match status" value="1"/>
</dbReference>
<feature type="transmembrane region" description="Helical" evidence="7">
    <location>
        <begin position="105"/>
        <end position="127"/>
    </location>
</feature>
<feature type="domain" description="ABC transmembrane type-1" evidence="8">
    <location>
        <begin position="99"/>
        <end position="312"/>
    </location>
</feature>
<feature type="transmembrane region" description="Helical" evidence="7">
    <location>
        <begin position="239"/>
        <end position="259"/>
    </location>
</feature>
<dbReference type="PANTHER" id="PTHR30193">
    <property type="entry name" value="ABC TRANSPORTER PERMEASE PROTEIN"/>
    <property type="match status" value="1"/>
</dbReference>
<dbReference type="SUPFAM" id="SSF160964">
    <property type="entry name" value="MalF N-terminal region-like"/>
    <property type="match status" value="1"/>
</dbReference>
<comment type="similarity">
    <text evidence="7">Belongs to the binding-protein-dependent transport system permease family.</text>
</comment>
<evidence type="ECO:0000256" key="4">
    <source>
        <dbReference type="ARBA" id="ARBA00022692"/>
    </source>
</evidence>
<organism evidence="9 10">
    <name type="scientific">Paenibacillus motobuensis</name>
    <dbReference type="NCBI Taxonomy" id="295324"/>
    <lineage>
        <taxon>Bacteria</taxon>
        <taxon>Bacillati</taxon>
        <taxon>Bacillota</taxon>
        <taxon>Bacilli</taxon>
        <taxon>Bacillales</taxon>
        <taxon>Paenibacillaceae</taxon>
        <taxon>Paenibacillus</taxon>
    </lineage>
</organism>
<name>A0ABP3I2N9_9BACL</name>
<keyword evidence="2 7" id="KW-0813">Transport</keyword>
<evidence type="ECO:0000256" key="5">
    <source>
        <dbReference type="ARBA" id="ARBA00022989"/>
    </source>
</evidence>
<evidence type="ECO:0000313" key="10">
    <source>
        <dbReference type="Proteomes" id="UP001500340"/>
    </source>
</evidence>
<dbReference type="CDD" id="cd06261">
    <property type="entry name" value="TM_PBP2"/>
    <property type="match status" value="1"/>
</dbReference>
<reference evidence="10" key="1">
    <citation type="journal article" date="2019" name="Int. J. Syst. Evol. Microbiol.">
        <title>The Global Catalogue of Microorganisms (GCM) 10K type strain sequencing project: providing services to taxonomists for standard genome sequencing and annotation.</title>
        <authorList>
            <consortium name="The Broad Institute Genomics Platform"/>
            <consortium name="The Broad Institute Genome Sequencing Center for Infectious Disease"/>
            <person name="Wu L."/>
            <person name="Ma J."/>
        </authorList>
    </citation>
    <scope>NUCLEOTIDE SEQUENCE [LARGE SCALE GENOMIC DNA]</scope>
    <source>
        <strain evidence="10">JCM 12774</strain>
    </source>
</reference>
<accession>A0ABP3I2N9</accession>
<dbReference type="Gene3D" id="1.10.3720.10">
    <property type="entry name" value="MetI-like"/>
    <property type="match status" value="1"/>
</dbReference>
<dbReference type="EMBL" id="BAAACX010000008">
    <property type="protein sequence ID" value="GAA0387177.1"/>
    <property type="molecule type" value="Genomic_DNA"/>
</dbReference>
<evidence type="ECO:0000256" key="6">
    <source>
        <dbReference type="ARBA" id="ARBA00023136"/>
    </source>
</evidence>
<dbReference type="InterPro" id="IPR000515">
    <property type="entry name" value="MetI-like"/>
</dbReference>
<evidence type="ECO:0000256" key="2">
    <source>
        <dbReference type="ARBA" id="ARBA00022448"/>
    </source>
</evidence>